<dbReference type="Proteomes" id="UP001631969">
    <property type="component" value="Unassembled WGS sequence"/>
</dbReference>
<dbReference type="EMBL" id="JBJURJ010000002">
    <property type="protein sequence ID" value="MFM9327210.1"/>
    <property type="molecule type" value="Genomic_DNA"/>
</dbReference>
<protein>
    <submittedName>
        <fullName evidence="1">Uncharacterized protein</fullName>
    </submittedName>
</protein>
<sequence length="126" mass="14290">MLAGKSPDITEETADKSKPKSEMIETSNLVTEVSKHHSTKKWIHLGIEGNGLIVVVDNRDGSVKLEDFERTSFEVVRKSLSWKLQTRFVDSLIPVFNAFVQHLPHADPVILHHVKTGSFFLIVWNK</sequence>
<name>A0ACC7NS29_9BACL</name>
<gene>
    <name evidence="1" type="ORF">ACI1P1_02755</name>
</gene>
<proteinExistence type="predicted"/>
<reference evidence="1" key="1">
    <citation type="submission" date="2024-12" db="EMBL/GenBank/DDBJ databases">
        <authorList>
            <person name="Wu N."/>
        </authorList>
    </citation>
    <scope>NUCLEOTIDE SEQUENCE</scope>
    <source>
        <strain evidence="1">P15</strain>
    </source>
</reference>
<organism evidence="1 2">
    <name type="scientific">Paenibacillus mesotrionivorans</name>
    <dbReference type="NCBI Taxonomy" id="3160968"/>
    <lineage>
        <taxon>Bacteria</taxon>
        <taxon>Bacillati</taxon>
        <taxon>Bacillota</taxon>
        <taxon>Bacilli</taxon>
        <taxon>Bacillales</taxon>
        <taxon>Paenibacillaceae</taxon>
        <taxon>Paenibacillus</taxon>
    </lineage>
</organism>
<keyword evidence="2" id="KW-1185">Reference proteome</keyword>
<accession>A0ACC7NS29</accession>
<comment type="caution">
    <text evidence="1">The sequence shown here is derived from an EMBL/GenBank/DDBJ whole genome shotgun (WGS) entry which is preliminary data.</text>
</comment>
<evidence type="ECO:0000313" key="1">
    <source>
        <dbReference type="EMBL" id="MFM9327210.1"/>
    </source>
</evidence>
<evidence type="ECO:0000313" key="2">
    <source>
        <dbReference type="Proteomes" id="UP001631969"/>
    </source>
</evidence>